<dbReference type="AlphaFoldDB" id="A0A5E7EBE8"/>
<name>A0A5E7EBE8_PSEFL</name>
<protein>
    <recommendedName>
        <fullName evidence="6">DUF3274 domain-containing protein</fullName>
    </recommendedName>
</protein>
<dbReference type="InterPro" id="IPR021692">
    <property type="entry name" value="Tle3_C"/>
</dbReference>
<evidence type="ECO:0000259" key="2">
    <source>
        <dbReference type="Pfam" id="PF11678"/>
    </source>
</evidence>
<dbReference type="Proteomes" id="UP000326018">
    <property type="component" value="Unassembled WGS sequence"/>
</dbReference>
<dbReference type="Pfam" id="PF11678">
    <property type="entry name" value="Tle3_C"/>
    <property type="match status" value="1"/>
</dbReference>
<reference evidence="4 5" key="1">
    <citation type="submission" date="2019-09" db="EMBL/GenBank/DDBJ databases">
        <authorList>
            <person name="Chandra G."/>
            <person name="Truman W A."/>
        </authorList>
    </citation>
    <scope>NUCLEOTIDE SEQUENCE [LARGE SCALE GENOMIC DNA]</scope>
    <source>
        <strain evidence="4">PS712</strain>
    </source>
</reference>
<dbReference type="Pfam" id="PF24322">
    <property type="entry name" value="Tle3"/>
    <property type="match status" value="1"/>
</dbReference>
<dbReference type="InterPro" id="IPR029058">
    <property type="entry name" value="AB_hydrolase_fold"/>
</dbReference>
<dbReference type="InterPro" id="IPR056221">
    <property type="entry name" value="Tle3_ab_dom"/>
</dbReference>
<proteinExistence type="predicted"/>
<evidence type="ECO:0000259" key="3">
    <source>
        <dbReference type="Pfam" id="PF24322"/>
    </source>
</evidence>
<feature type="region of interest" description="Disordered" evidence="1">
    <location>
        <begin position="403"/>
        <end position="424"/>
    </location>
</feature>
<feature type="domain" description="Antibacterial effector protein Tle3 C-terminal" evidence="2">
    <location>
        <begin position="517"/>
        <end position="669"/>
    </location>
</feature>
<sequence length="675" mass="75838">MSYTDTVIATDTSRLLPNRFTDRNIAVPRDLPGVVIFLHGVNDPGASYESVETGLCQGVNERLDRRDLKAGRYGAKYNEANSTPRKAWKDNEGQILDDPDTYLYQRDTEDSKARSLLIPFYWGYRAEPVEIKRDKNGDPARLRDQFLDKFDNRLDRHFAKGGGFFANATNNLLEMYEEGFAKWLRHWVQPTMPNSLYMGKAPHRRYFVLAATRLAMLVSEIRRVSPDETITIMGHSQGTLITLLAQAMLVDRGERCADCAIMVASPYSVLPDATPKNLRTLQTLIDIVQHITQSPHAQPPLSTLSCGLPGYGGRTGPRWSPEQGQRLGADGKTLVFPERDNRGKVYLYFCPDDTTVALDDVQGIGTYGVPDELPDGQPAMTALQTMRFYQRLWTKRLRDGEPVLVGKPPQADFTRVEGEPRYPGGGSVAAIASQTGIREGQQRTINAEQLYPAHAPQMFGGEAVTGSTHQPGKDRPDAVSQNAALGNPGASFKWIYVTNSEKRLDLDEGLIRWNHGKEPDDQTRALRQTPVSGNPMLNRKDHYRIYREETPNEIRARMQVDQKEWTDNSYHSAVLRSPENHRWVTAMDVAIGQAKCLDDPVMREVLVAIADWKMDEERFDKVMKMEGWSQLSAGTKALVEACYLYYDWGRFPSTELVSLTPPQLVMAALGKGVQP</sequence>
<evidence type="ECO:0000313" key="4">
    <source>
        <dbReference type="EMBL" id="VVO23932.1"/>
    </source>
</evidence>
<dbReference type="EMBL" id="CABVIB010000027">
    <property type="protein sequence ID" value="VVO23932.1"/>
    <property type="molecule type" value="Genomic_DNA"/>
</dbReference>
<evidence type="ECO:0000256" key="1">
    <source>
        <dbReference type="SAM" id="MobiDB-lite"/>
    </source>
</evidence>
<organism evidence="4 5">
    <name type="scientific">Pseudomonas fluorescens</name>
    <dbReference type="NCBI Taxonomy" id="294"/>
    <lineage>
        <taxon>Bacteria</taxon>
        <taxon>Pseudomonadati</taxon>
        <taxon>Pseudomonadota</taxon>
        <taxon>Gammaproteobacteria</taxon>
        <taxon>Pseudomonadales</taxon>
        <taxon>Pseudomonadaceae</taxon>
        <taxon>Pseudomonas</taxon>
    </lineage>
</organism>
<dbReference type="OrthoDB" id="8829067at2"/>
<evidence type="ECO:0008006" key="6">
    <source>
        <dbReference type="Google" id="ProtNLM"/>
    </source>
</evidence>
<feature type="domain" description="T6SS Tle3 phospholipase effector alpha/beta" evidence="3">
    <location>
        <begin position="31"/>
        <end position="370"/>
    </location>
</feature>
<gene>
    <name evidence="4" type="ORF">PS712_04462</name>
</gene>
<accession>A0A5E7EBE8</accession>
<evidence type="ECO:0000313" key="5">
    <source>
        <dbReference type="Proteomes" id="UP000326018"/>
    </source>
</evidence>
<dbReference type="RefSeq" id="WP_150704297.1">
    <property type="nucleotide sequence ID" value="NZ_CABVIB010000027.1"/>
</dbReference>
<dbReference type="SUPFAM" id="SSF53474">
    <property type="entry name" value="alpha/beta-Hydrolases"/>
    <property type="match status" value="1"/>
</dbReference>